<evidence type="ECO:0000313" key="2">
    <source>
        <dbReference type="EMBL" id="CAD0009701.1"/>
    </source>
</evidence>
<evidence type="ECO:0000313" key="3">
    <source>
        <dbReference type="Proteomes" id="UP000556700"/>
    </source>
</evidence>
<dbReference type="Proteomes" id="UP000556700">
    <property type="component" value="Unassembled WGS sequence"/>
</dbReference>
<dbReference type="EMBL" id="CAIJDO010000290">
    <property type="protein sequence ID" value="CAD0009701.1"/>
    <property type="molecule type" value="Genomic_DNA"/>
</dbReference>
<name>A0A6V6ZD17_9FLAO</name>
<dbReference type="RefSeq" id="WP_031457653.1">
    <property type="nucleotide sequence ID" value="NZ_CAIJDO010000290.1"/>
</dbReference>
<gene>
    <name evidence="2" type="ORF">FLACHUCJ7_04366</name>
</gene>
<keyword evidence="1" id="KW-0732">Signal</keyword>
<comment type="caution">
    <text evidence="2">The sequence shown here is derived from an EMBL/GenBank/DDBJ whole genome shotgun (WGS) entry which is preliminary data.</text>
</comment>
<proteinExistence type="predicted"/>
<feature type="chain" id="PRO_5028263066" evidence="1">
    <location>
        <begin position="24"/>
        <end position="175"/>
    </location>
</feature>
<organism evidence="2 3">
    <name type="scientific">Flavobacterium chungangense</name>
    <dbReference type="NCBI Taxonomy" id="554283"/>
    <lineage>
        <taxon>Bacteria</taxon>
        <taxon>Pseudomonadati</taxon>
        <taxon>Bacteroidota</taxon>
        <taxon>Flavobacteriia</taxon>
        <taxon>Flavobacteriales</taxon>
        <taxon>Flavobacteriaceae</taxon>
        <taxon>Flavobacterium</taxon>
    </lineage>
</organism>
<dbReference type="AlphaFoldDB" id="A0A6V6ZD17"/>
<accession>A0A6V6ZD17</accession>
<evidence type="ECO:0000256" key="1">
    <source>
        <dbReference type="SAM" id="SignalP"/>
    </source>
</evidence>
<reference evidence="2 3" key="1">
    <citation type="submission" date="2020-06" db="EMBL/GenBank/DDBJ databases">
        <authorList>
            <person name="Criscuolo A."/>
        </authorList>
    </citation>
    <scope>NUCLEOTIDE SEQUENCE [LARGE SCALE GENOMIC DNA]</scope>
    <source>
        <strain evidence="3">CIP 110025</strain>
    </source>
</reference>
<feature type="signal peptide" evidence="1">
    <location>
        <begin position="1"/>
        <end position="23"/>
    </location>
</feature>
<protein>
    <submittedName>
        <fullName evidence="2">Uncharacterized protein</fullName>
    </submittedName>
</protein>
<sequence>MKTIVLKYFTLSLVLLSALYSYGQDEKPAAPKTETLENPLNKTAFHKNIMQDLNFMVLGDNNTKQGFSYEYNEKKTELSLSGALISTNYMLLTVDGSFSVDDGAFIFDNKDGSKKGSLDLNFFAPLPFANGKYYPAAQGDYESEKANRARYINHITEQELRKKQQILSVSSIRLL</sequence>
<keyword evidence="3" id="KW-1185">Reference proteome</keyword>